<evidence type="ECO:0000313" key="5">
    <source>
        <dbReference type="Proteomes" id="UP001363010"/>
    </source>
</evidence>
<dbReference type="InterPro" id="IPR046342">
    <property type="entry name" value="CBS_dom_sf"/>
</dbReference>
<evidence type="ECO:0000313" key="4">
    <source>
        <dbReference type="EMBL" id="MEJ8827440.1"/>
    </source>
</evidence>
<keyword evidence="5" id="KW-1185">Reference proteome</keyword>
<dbReference type="Gene3D" id="3.10.580.10">
    <property type="entry name" value="CBS-domain"/>
    <property type="match status" value="1"/>
</dbReference>
<comment type="caution">
    <text evidence="4">The sequence shown here is derived from an EMBL/GenBank/DDBJ whole genome shotgun (WGS) entry which is preliminary data.</text>
</comment>
<evidence type="ECO:0000256" key="2">
    <source>
        <dbReference type="PROSITE-ProRule" id="PRU00703"/>
    </source>
</evidence>
<keyword evidence="1 2" id="KW-0129">CBS domain</keyword>
<proteinExistence type="predicted"/>
<organism evidence="4 5">
    <name type="scientific">Variovorax humicola</name>
    <dbReference type="NCBI Taxonomy" id="1769758"/>
    <lineage>
        <taxon>Bacteria</taxon>
        <taxon>Pseudomonadati</taxon>
        <taxon>Pseudomonadota</taxon>
        <taxon>Betaproteobacteria</taxon>
        <taxon>Burkholderiales</taxon>
        <taxon>Comamonadaceae</taxon>
        <taxon>Variovorax</taxon>
    </lineage>
</organism>
<evidence type="ECO:0000259" key="3">
    <source>
        <dbReference type="PROSITE" id="PS51371"/>
    </source>
</evidence>
<dbReference type="Proteomes" id="UP001363010">
    <property type="component" value="Unassembled WGS sequence"/>
</dbReference>
<name>A0ABU8WBL9_9BURK</name>
<dbReference type="InterPro" id="IPR051257">
    <property type="entry name" value="Diverse_CBS-Domain"/>
</dbReference>
<accession>A0ABU8WBL9</accession>
<feature type="domain" description="CBS" evidence="3">
    <location>
        <begin position="7"/>
        <end position="67"/>
    </location>
</feature>
<evidence type="ECO:0000256" key="1">
    <source>
        <dbReference type="ARBA" id="ARBA00023122"/>
    </source>
</evidence>
<dbReference type="Pfam" id="PF00571">
    <property type="entry name" value="CBS"/>
    <property type="match status" value="2"/>
</dbReference>
<dbReference type="PANTHER" id="PTHR43080:SF2">
    <property type="entry name" value="CBS DOMAIN-CONTAINING PROTEIN"/>
    <property type="match status" value="1"/>
</dbReference>
<dbReference type="SUPFAM" id="SSF54631">
    <property type="entry name" value="CBS-domain pair"/>
    <property type="match status" value="1"/>
</dbReference>
<dbReference type="EMBL" id="JBBKZV010000070">
    <property type="protein sequence ID" value="MEJ8827440.1"/>
    <property type="molecule type" value="Genomic_DNA"/>
</dbReference>
<dbReference type="PANTHER" id="PTHR43080">
    <property type="entry name" value="CBS DOMAIN-CONTAINING PROTEIN CBSX3, MITOCHONDRIAL"/>
    <property type="match status" value="1"/>
</dbReference>
<reference evidence="4 5" key="1">
    <citation type="submission" date="2024-03" db="EMBL/GenBank/DDBJ databases">
        <title>Novel species of the genus Variovorax.</title>
        <authorList>
            <person name="Liu Q."/>
            <person name="Xin Y.-H."/>
        </authorList>
    </citation>
    <scope>NUCLEOTIDE SEQUENCE [LARGE SCALE GENOMIC DNA]</scope>
    <source>
        <strain evidence="4 5">KACC 18501</strain>
    </source>
</reference>
<gene>
    <name evidence="4" type="ORF">WKW80_36615</name>
</gene>
<dbReference type="InterPro" id="IPR000644">
    <property type="entry name" value="CBS_dom"/>
</dbReference>
<sequence length="177" mass="18286">MNIGSICTRRMVAVDSGSSLVQAASLMREHHVGALIVTSRAPEGACVTGIVTDRDLVVDVLARGLDGNGIKVGELASDKLASLSQDADVPAAIAVMEARGVRRALVTDSDGRVVGILSLDDLISACAKELAGLASIVRSGIQREVTETTHVAQTSKPLPLRVPAMGTAGWTTALVPH</sequence>
<protein>
    <submittedName>
        <fullName evidence="4">CBS domain-containing protein</fullName>
    </submittedName>
</protein>
<dbReference type="PROSITE" id="PS51371">
    <property type="entry name" value="CBS"/>
    <property type="match status" value="2"/>
</dbReference>
<dbReference type="SMART" id="SM00116">
    <property type="entry name" value="CBS"/>
    <property type="match status" value="2"/>
</dbReference>
<dbReference type="RefSeq" id="WP_340368463.1">
    <property type="nucleotide sequence ID" value="NZ_JBBKZV010000070.1"/>
</dbReference>
<feature type="domain" description="CBS" evidence="3">
    <location>
        <begin position="76"/>
        <end position="132"/>
    </location>
</feature>